<protein>
    <submittedName>
        <fullName evidence="7">Histidine kinase</fullName>
    </submittedName>
</protein>
<feature type="transmembrane region" description="Helical" evidence="4">
    <location>
        <begin position="300"/>
        <end position="317"/>
    </location>
</feature>
<feature type="chain" id="PRO_5013272063" evidence="5">
    <location>
        <begin position="19"/>
        <end position="623"/>
    </location>
</feature>
<feature type="transmembrane region" description="Helical" evidence="4">
    <location>
        <begin position="240"/>
        <end position="262"/>
    </location>
</feature>
<evidence type="ECO:0000259" key="6">
    <source>
        <dbReference type="SMART" id="SM00387"/>
    </source>
</evidence>
<keyword evidence="1" id="KW-0808">Transferase</keyword>
<evidence type="ECO:0000313" key="8">
    <source>
        <dbReference type="Proteomes" id="UP000187251"/>
    </source>
</evidence>
<evidence type="ECO:0000256" key="4">
    <source>
        <dbReference type="SAM" id="Phobius"/>
    </source>
</evidence>
<evidence type="ECO:0000256" key="2">
    <source>
        <dbReference type="ARBA" id="ARBA00022777"/>
    </source>
</evidence>
<evidence type="ECO:0000256" key="3">
    <source>
        <dbReference type="ARBA" id="ARBA00023012"/>
    </source>
</evidence>
<dbReference type="GO" id="GO:0016301">
    <property type="term" value="F:kinase activity"/>
    <property type="evidence" value="ECO:0007669"/>
    <property type="project" value="UniProtKB-KW"/>
</dbReference>
<dbReference type="RefSeq" id="WP_076409114.1">
    <property type="nucleotide sequence ID" value="NZ_AP028040.1"/>
</dbReference>
<dbReference type="AlphaFoldDB" id="A0A1R1JYR9"/>
<dbReference type="Pfam" id="PF07695">
    <property type="entry name" value="7TMR-DISM_7TM"/>
    <property type="match status" value="1"/>
</dbReference>
<feature type="transmembrane region" description="Helical" evidence="4">
    <location>
        <begin position="329"/>
        <end position="352"/>
    </location>
</feature>
<accession>A0A1R1JYR9</accession>
<name>A0A1R1JYR9_ALCXX</name>
<feature type="transmembrane region" description="Helical" evidence="4">
    <location>
        <begin position="274"/>
        <end position="294"/>
    </location>
</feature>
<dbReference type="SMART" id="SM00387">
    <property type="entry name" value="HATPase_c"/>
    <property type="match status" value="1"/>
</dbReference>
<dbReference type="Proteomes" id="UP000187251">
    <property type="component" value="Unassembled WGS sequence"/>
</dbReference>
<comment type="caution">
    <text evidence="7">The sequence shown here is derived from an EMBL/GenBank/DDBJ whole genome shotgun (WGS) entry which is preliminary data.</text>
</comment>
<reference evidence="7 8" key="1">
    <citation type="submission" date="2016-09" db="EMBL/GenBank/DDBJ databases">
        <title>Phylogenomics of Achromobacter.</title>
        <authorList>
            <person name="Jeukens J."/>
            <person name="Freschi L."/>
            <person name="Vincent A.T."/>
            <person name="Emond-Rheault J.-G."/>
            <person name="Kukavica-Ibrulj I."/>
            <person name="Charette S.J."/>
            <person name="Levesque R.C."/>
        </authorList>
    </citation>
    <scope>NUCLEOTIDE SEQUENCE [LARGE SCALE GENOMIC DNA]</scope>
    <source>
        <strain evidence="7 8">AUS488</strain>
    </source>
</reference>
<dbReference type="InterPro" id="IPR008979">
    <property type="entry name" value="Galactose-bd-like_sf"/>
</dbReference>
<feature type="transmembrane region" description="Helical" evidence="4">
    <location>
        <begin position="212"/>
        <end position="234"/>
    </location>
</feature>
<dbReference type="Gene3D" id="1.20.5.1930">
    <property type="match status" value="1"/>
</dbReference>
<dbReference type="InterPro" id="IPR050482">
    <property type="entry name" value="Sensor_HK_TwoCompSys"/>
</dbReference>
<dbReference type="Pfam" id="PF02518">
    <property type="entry name" value="HATPase_c"/>
    <property type="match status" value="1"/>
</dbReference>
<dbReference type="SUPFAM" id="SSF49785">
    <property type="entry name" value="Galactose-binding domain-like"/>
    <property type="match status" value="1"/>
</dbReference>
<proteinExistence type="predicted"/>
<dbReference type="InterPro" id="IPR003594">
    <property type="entry name" value="HATPase_dom"/>
</dbReference>
<keyword evidence="2 7" id="KW-0418">Kinase</keyword>
<keyword evidence="3" id="KW-0902">Two-component regulatory system</keyword>
<dbReference type="PANTHER" id="PTHR24421">
    <property type="entry name" value="NITRATE/NITRITE SENSOR PROTEIN NARX-RELATED"/>
    <property type="match status" value="1"/>
</dbReference>
<dbReference type="GO" id="GO:0000160">
    <property type="term" value="P:phosphorelay signal transduction system"/>
    <property type="evidence" value="ECO:0007669"/>
    <property type="project" value="UniProtKB-KW"/>
</dbReference>
<evidence type="ECO:0000313" key="7">
    <source>
        <dbReference type="EMBL" id="OMG92346.1"/>
    </source>
</evidence>
<dbReference type="Gene3D" id="3.30.565.10">
    <property type="entry name" value="Histidine kinase-like ATPase, C-terminal domain"/>
    <property type="match status" value="1"/>
</dbReference>
<keyword evidence="4" id="KW-0812">Transmembrane</keyword>
<dbReference type="InterPro" id="IPR036890">
    <property type="entry name" value="HATPase_C_sf"/>
</dbReference>
<keyword evidence="5" id="KW-0732">Signal</keyword>
<gene>
    <name evidence="7" type="ORF">BIZ92_06530</name>
</gene>
<sequence length="623" mass="68265">MWRMLLAWLALLAAPALAQGAPGDCVAQVAGVRAALAGPGGERPADGPAWRAVALPDNWESRWPGHTGFVWYRIDWRHGCDGKPAGQAALAVESIVMAGEIYLNDDLLWRDASQVEPLSRSWNMPRYWRLPESSVRDGANTVWIRVAGVAGQTPGLGPVYLGEPQALAREHDLRWWRNRTLFLVNLVISATLGALFFFLWAMKPRQSSHGWYALTALFWVLFCANVLALSPWPFGTTLMAARANTVALTLHIACFCLFTWRFGGQSWPRLEKALWIAVAVMLAAAIGVPDAAVAAMQRTIVLTVAALFFLNCLQCTVHAVRSRDREQMLLAACLVIFLGAALHDLLLILKLIDSGRSYIPYTSMAVLVGMSAVLGLRHARGVRRIERFNQELEISVGRARAELATTLAREHELALANSRLQDRLEIARDLHDGLGGSLVRMTAAVEQAGEPLRNEQVLSMLNLLRNDLRQTIDNGASADMTPPATPRAWIAPLRHRYTQLFDELGLAVRWEVPQAWNGAPSALQCLALTRLIEEALTNVVKHSRARRVGVTLRQPAPGELLLEIEDDGVGFDVDAVRAANLSVGVRSMATRIARVGGTLDIASTPGRTRLLARLALPPATAIT</sequence>
<dbReference type="EMBL" id="MJMN01000002">
    <property type="protein sequence ID" value="OMG92346.1"/>
    <property type="molecule type" value="Genomic_DNA"/>
</dbReference>
<evidence type="ECO:0000256" key="5">
    <source>
        <dbReference type="SAM" id="SignalP"/>
    </source>
</evidence>
<keyword evidence="4" id="KW-1133">Transmembrane helix</keyword>
<evidence type="ECO:0000256" key="1">
    <source>
        <dbReference type="ARBA" id="ARBA00022679"/>
    </source>
</evidence>
<keyword evidence="4" id="KW-0472">Membrane</keyword>
<feature type="domain" description="Histidine kinase/HSP90-like ATPase" evidence="6">
    <location>
        <begin position="523"/>
        <end position="620"/>
    </location>
</feature>
<dbReference type="InterPro" id="IPR011623">
    <property type="entry name" value="7TMR_DISM_rcpt_extracell_dom1"/>
</dbReference>
<organism evidence="7 8">
    <name type="scientific">Alcaligenes xylosoxydans xylosoxydans</name>
    <name type="common">Achromobacter xylosoxidans</name>
    <dbReference type="NCBI Taxonomy" id="85698"/>
    <lineage>
        <taxon>Bacteria</taxon>
        <taxon>Pseudomonadati</taxon>
        <taxon>Pseudomonadota</taxon>
        <taxon>Betaproteobacteria</taxon>
        <taxon>Burkholderiales</taxon>
        <taxon>Alcaligenaceae</taxon>
        <taxon>Achromobacter</taxon>
    </lineage>
</organism>
<dbReference type="CDD" id="cd16917">
    <property type="entry name" value="HATPase_UhpB-NarQ-NarX-like"/>
    <property type="match status" value="1"/>
</dbReference>
<dbReference type="SUPFAM" id="SSF55874">
    <property type="entry name" value="ATPase domain of HSP90 chaperone/DNA topoisomerase II/histidine kinase"/>
    <property type="match status" value="1"/>
</dbReference>
<feature type="transmembrane region" description="Helical" evidence="4">
    <location>
        <begin position="358"/>
        <end position="376"/>
    </location>
</feature>
<feature type="transmembrane region" description="Helical" evidence="4">
    <location>
        <begin position="181"/>
        <end position="200"/>
    </location>
</feature>
<feature type="signal peptide" evidence="5">
    <location>
        <begin position="1"/>
        <end position="18"/>
    </location>
</feature>